<keyword evidence="3" id="KW-1133">Transmembrane helix</keyword>
<dbReference type="InterPro" id="IPR011098">
    <property type="entry name" value="G5_dom"/>
</dbReference>
<sequence length="446" mass="50937">MGNKQTVRLFLVMIFSTAYIFSFSHFGVSAYDAIMNKSNSFDNGTFIGTVDVSGKTKSEAMRMVDEQLTKWLNGTTIFLHFKEKMIEFNVHDISFDIEKTVNNAQQGKKNKLMVTTDEVGVLLEELSPTITADEYNIEKINSEILNIASSLQIEQFNFKIEDFLLDTASQNKQVINQVTLDLNTIDFDEKFMEQLKDFDIEPSSQFSLLSQMDELGLGDASIETMNILASSIYELILPTNFLVIERHISENLPAYAKLGYEAKVNPEMDMDFIFMNENAGPYKVYFEKTNSNLVISLIGPSFLNQYKIFEKDEKTFKPKTIVQFNPQLSPIEKSVKTKGKEGRFVRIYRETYDEKGERLKEEKVSEDFYPPVHQVEVRGLIKDENTSSTDNSDTNGELENQTSQATNDDADLNQTNNEEESAHQGTQEINSNDDNDLWGKPNETFK</sequence>
<gene>
    <name evidence="5" type="ORF">AN957_20220</name>
</gene>
<evidence type="ECO:0000256" key="3">
    <source>
        <dbReference type="SAM" id="Phobius"/>
    </source>
</evidence>
<dbReference type="Gene3D" id="2.20.230.10">
    <property type="entry name" value="Resuscitation-promoting factor rpfb"/>
    <property type="match status" value="1"/>
</dbReference>
<keyword evidence="1" id="KW-0732">Signal</keyword>
<dbReference type="STRING" id="1637975.AN957_20220"/>
<evidence type="ECO:0000313" key="5">
    <source>
        <dbReference type="EMBL" id="KQL20686.1"/>
    </source>
</evidence>
<feature type="compositionally biased region" description="Basic and acidic residues" evidence="2">
    <location>
        <begin position="376"/>
        <end position="385"/>
    </location>
</feature>
<dbReference type="PANTHER" id="PTHR35788">
    <property type="entry name" value="EXPORTED PROTEIN-RELATED"/>
    <property type="match status" value="1"/>
</dbReference>
<name>A0A0Q3QSL8_9BACI</name>
<comment type="caution">
    <text evidence="5">The sequence shown here is derived from an EMBL/GenBank/DDBJ whole genome shotgun (WGS) entry which is preliminary data.</text>
</comment>
<keyword evidence="3" id="KW-0812">Transmembrane</keyword>
<reference evidence="5 6" key="1">
    <citation type="submission" date="2015-09" db="EMBL/GenBank/DDBJ databases">
        <title>Genome sequencing project for genomic taxonomy and phylogenomics of Bacillus-like bacteria.</title>
        <authorList>
            <person name="Liu B."/>
            <person name="Wang J."/>
            <person name="Zhu Y."/>
            <person name="Liu G."/>
            <person name="Chen Q."/>
            <person name="Chen Z."/>
            <person name="Lan J."/>
            <person name="Che J."/>
            <person name="Ge C."/>
            <person name="Shi H."/>
            <person name="Pan Z."/>
            <person name="Liu X."/>
        </authorList>
    </citation>
    <scope>NUCLEOTIDE SEQUENCE [LARGE SCALE GENOMIC DNA]</scope>
    <source>
        <strain evidence="5 6">FJAT-18043</strain>
    </source>
</reference>
<evidence type="ECO:0000259" key="4">
    <source>
        <dbReference type="SMART" id="SM01208"/>
    </source>
</evidence>
<feature type="transmembrane region" description="Helical" evidence="3">
    <location>
        <begin position="7"/>
        <end position="28"/>
    </location>
</feature>
<dbReference type="InterPro" id="IPR052913">
    <property type="entry name" value="Glycopeptide_resist_protein"/>
</dbReference>
<keyword evidence="3" id="KW-0472">Membrane</keyword>
<keyword evidence="6" id="KW-1185">Reference proteome</keyword>
<dbReference type="Pfam" id="PF07501">
    <property type="entry name" value="G5"/>
    <property type="match status" value="1"/>
</dbReference>
<dbReference type="PANTHER" id="PTHR35788:SF1">
    <property type="entry name" value="EXPORTED PROTEIN"/>
    <property type="match status" value="1"/>
</dbReference>
<accession>A0A0Q3QSL8</accession>
<feature type="domain" description="G5" evidence="4">
    <location>
        <begin position="304"/>
        <end position="382"/>
    </location>
</feature>
<organism evidence="5 6">
    <name type="scientific">Cytobacillus solani</name>
    <dbReference type="NCBI Taxonomy" id="1637975"/>
    <lineage>
        <taxon>Bacteria</taxon>
        <taxon>Bacillati</taxon>
        <taxon>Bacillota</taxon>
        <taxon>Bacilli</taxon>
        <taxon>Bacillales</taxon>
        <taxon>Bacillaceae</taxon>
        <taxon>Cytobacillus</taxon>
    </lineage>
</organism>
<protein>
    <recommendedName>
        <fullName evidence="4">G5 domain-containing protein</fullName>
    </recommendedName>
</protein>
<evidence type="ECO:0000313" key="6">
    <source>
        <dbReference type="Proteomes" id="UP000050996"/>
    </source>
</evidence>
<feature type="region of interest" description="Disordered" evidence="2">
    <location>
        <begin position="376"/>
        <end position="446"/>
    </location>
</feature>
<dbReference type="RefSeq" id="WP_053477179.1">
    <property type="nucleotide sequence ID" value="NZ_CP041305.1"/>
</dbReference>
<evidence type="ECO:0000256" key="1">
    <source>
        <dbReference type="ARBA" id="ARBA00022729"/>
    </source>
</evidence>
<dbReference type="PATRIC" id="fig|1637975.4.peg.4019"/>
<dbReference type="AlphaFoldDB" id="A0A0Q3QSL8"/>
<proteinExistence type="predicted"/>
<dbReference type="Proteomes" id="UP000050996">
    <property type="component" value="Unassembled WGS sequence"/>
</dbReference>
<feature type="compositionally biased region" description="Polar residues" evidence="2">
    <location>
        <begin position="386"/>
        <end position="416"/>
    </location>
</feature>
<dbReference type="SMART" id="SM01208">
    <property type="entry name" value="G5"/>
    <property type="match status" value="1"/>
</dbReference>
<dbReference type="EMBL" id="LJIX01000006">
    <property type="protein sequence ID" value="KQL20686.1"/>
    <property type="molecule type" value="Genomic_DNA"/>
</dbReference>
<evidence type="ECO:0000256" key="2">
    <source>
        <dbReference type="SAM" id="MobiDB-lite"/>
    </source>
</evidence>